<dbReference type="SUPFAM" id="SSF52540">
    <property type="entry name" value="P-loop containing nucleoside triphosphate hydrolases"/>
    <property type="match status" value="1"/>
</dbReference>
<dbReference type="AlphaFoldDB" id="A0A916J5G1"/>
<evidence type="ECO:0000256" key="1">
    <source>
        <dbReference type="ARBA" id="ARBA00022448"/>
    </source>
</evidence>
<keyword evidence="7" id="KW-1185">Reference proteome</keyword>
<proteinExistence type="predicted"/>
<keyword evidence="3" id="KW-0547">Nucleotide-binding</keyword>
<keyword evidence="2" id="KW-0472">Membrane</keyword>
<dbReference type="Proteomes" id="UP000742786">
    <property type="component" value="Unassembled WGS sequence"/>
</dbReference>
<keyword evidence="4" id="KW-0067">ATP-binding</keyword>
<feature type="domain" description="ABC transporter" evidence="5">
    <location>
        <begin position="5"/>
        <end position="239"/>
    </location>
</feature>
<dbReference type="InterPro" id="IPR027417">
    <property type="entry name" value="P-loop_NTPase"/>
</dbReference>
<dbReference type="InterPro" id="IPR003593">
    <property type="entry name" value="AAA+_ATPase"/>
</dbReference>
<dbReference type="GO" id="GO:0005524">
    <property type="term" value="F:ATP binding"/>
    <property type="evidence" value="ECO:0007669"/>
    <property type="project" value="UniProtKB-KW"/>
</dbReference>
<gene>
    <name evidence="6" type="ORF">GTOL_11666</name>
</gene>
<evidence type="ECO:0000256" key="4">
    <source>
        <dbReference type="ARBA" id="ARBA00022840"/>
    </source>
</evidence>
<keyword evidence="2" id="KW-1003">Cell membrane</keyword>
<dbReference type="PANTHER" id="PTHR42939:SF1">
    <property type="entry name" value="ABC TRANSPORTER ATP-BINDING PROTEIN ALBC-RELATED"/>
    <property type="match status" value="1"/>
</dbReference>
<dbReference type="SMART" id="SM00382">
    <property type="entry name" value="AAA"/>
    <property type="match status" value="1"/>
</dbReference>
<evidence type="ECO:0000259" key="5">
    <source>
        <dbReference type="PROSITE" id="PS50893"/>
    </source>
</evidence>
<dbReference type="InterPro" id="IPR003439">
    <property type="entry name" value="ABC_transporter-like_ATP-bd"/>
</dbReference>
<dbReference type="RefSeq" id="WP_220635710.1">
    <property type="nucleotide sequence ID" value="NZ_CAJQUM010000001.1"/>
</dbReference>
<keyword evidence="1" id="KW-0813">Transport</keyword>
<accession>A0A916J5G1</accession>
<dbReference type="EMBL" id="CAJQUM010000001">
    <property type="protein sequence ID" value="CAG4883783.1"/>
    <property type="molecule type" value="Genomic_DNA"/>
</dbReference>
<dbReference type="CDD" id="cd03230">
    <property type="entry name" value="ABC_DR_subfamily_A"/>
    <property type="match status" value="1"/>
</dbReference>
<sequence length="300" mass="33093">MTIAIEIRDLRKTYPRNWAAPPCEALRGISLEIGQGEAFGFIGPNGAGKSTTIKLLTGAMRPSGGSLSLFGIEVTSPDARRGLGYVPENPNLPDYLNPLEILSMGLALHGCRVTNPKRHCMNWLERFGLDDVANKIVRGFSKGMAQRTALAHAMAVKPRLLILDEPLSGLDPVGRRDVTGILAEYKREGGTLFFTSHVLYDVERLADRFGLIYQGELKTIQSPNELVGNDEMVTVRSLGSAPVAQMTQEGNEQWHAELSRSALWTLLRDIENAGHKLIEVKPTLTLESAFMHYLSLDRDK</sequence>
<organism evidence="6 7">
    <name type="scientific">Georgfuchsia toluolica</name>
    <dbReference type="NCBI Taxonomy" id="424218"/>
    <lineage>
        <taxon>Bacteria</taxon>
        <taxon>Pseudomonadati</taxon>
        <taxon>Pseudomonadota</taxon>
        <taxon>Betaproteobacteria</taxon>
        <taxon>Nitrosomonadales</taxon>
        <taxon>Sterolibacteriaceae</taxon>
        <taxon>Georgfuchsia</taxon>
    </lineage>
</organism>
<dbReference type="InterPro" id="IPR051782">
    <property type="entry name" value="ABC_Transporter_VariousFunc"/>
</dbReference>
<protein>
    <submittedName>
        <fullName evidence="6">ABC transporter</fullName>
    </submittedName>
</protein>
<evidence type="ECO:0000256" key="2">
    <source>
        <dbReference type="ARBA" id="ARBA00022475"/>
    </source>
</evidence>
<evidence type="ECO:0000313" key="7">
    <source>
        <dbReference type="Proteomes" id="UP000742786"/>
    </source>
</evidence>
<dbReference type="PANTHER" id="PTHR42939">
    <property type="entry name" value="ABC TRANSPORTER ATP-BINDING PROTEIN ALBC-RELATED"/>
    <property type="match status" value="1"/>
</dbReference>
<dbReference type="GO" id="GO:0016887">
    <property type="term" value="F:ATP hydrolysis activity"/>
    <property type="evidence" value="ECO:0007669"/>
    <property type="project" value="InterPro"/>
</dbReference>
<evidence type="ECO:0000256" key="3">
    <source>
        <dbReference type="ARBA" id="ARBA00022741"/>
    </source>
</evidence>
<dbReference type="Gene3D" id="3.40.50.300">
    <property type="entry name" value="P-loop containing nucleotide triphosphate hydrolases"/>
    <property type="match status" value="1"/>
</dbReference>
<evidence type="ECO:0000313" key="6">
    <source>
        <dbReference type="EMBL" id="CAG4883783.1"/>
    </source>
</evidence>
<name>A0A916J5G1_9PROT</name>
<dbReference type="PROSITE" id="PS50893">
    <property type="entry name" value="ABC_TRANSPORTER_2"/>
    <property type="match status" value="1"/>
</dbReference>
<reference evidence="6" key="1">
    <citation type="submission" date="2021-04" db="EMBL/GenBank/DDBJ databases">
        <authorList>
            <person name="Hornung B."/>
        </authorList>
    </citation>
    <scope>NUCLEOTIDE SEQUENCE</scope>
    <source>
        <strain evidence="6">G5G6</strain>
    </source>
</reference>
<dbReference type="Pfam" id="PF00005">
    <property type="entry name" value="ABC_tran"/>
    <property type="match status" value="1"/>
</dbReference>
<comment type="caution">
    <text evidence="6">The sequence shown here is derived from an EMBL/GenBank/DDBJ whole genome shotgun (WGS) entry which is preliminary data.</text>
</comment>